<dbReference type="RefSeq" id="WP_019620788.1">
    <property type="nucleotide sequence ID" value="NZ_AP014545.1"/>
</dbReference>
<dbReference type="GO" id="GO:0046872">
    <property type="term" value="F:metal ion binding"/>
    <property type="evidence" value="ECO:0007669"/>
    <property type="project" value="UniProtKB-KW"/>
</dbReference>
<keyword evidence="8" id="KW-1185">Reference proteome</keyword>
<dbReference type="AlphaFoldDB" id="A0A7R6SRA1"/>
<evidence type="ECO:0000256" key="4">
    <source>
        <dbReference type="PROSITE-ProRule" id="PRU00433"/>
    </source>
</evidence>
<dbReference type="Pfam" id="PF13442">
    <property type="entry name" value="Cytochrome_CBB3"/>
    <property type="match status" value="1"/>
</dbReference>
<sequence>MNTRLIMLPALLTLLLTGCSDNSDPQTTSIDGEELYSVNCARCHKKDGTGDFLKGIPANKRTALQEEQVVLLIRQGDPSRPEMPTFPDLTEQQASAIVDYLFSLKVR</sequence>
<dbReference type="Gene3D" id="1.10.760.10">
    <property type="entry name" value="Cytochrome c-like domain"/>
    <property type="match status" value="1"/>
</dbReference>
<keyword evidence="3 4" id="KW-0408">Iron</keyword>
<keyword evidence="2 4" id="KW-0479">Metal-binding</keyword>
<dbReference type="InterPro" id="IPR036909">
    <property type="entry name" value="Cyt_c-like_dom_sf"/>
</dbReference>
<evidence type="ECO:0000259" key="6">
    <source>
        <dbReference type="PROSITE" id="PS51007"/>
    </source>
</evidence>
<evidence type="ECO:0000256" key="3">
    <source>
        <dbReference type="ARBA" id="ARBA00023004"/>
    </source>
</evidence>
<reference evidence="7 8" key="1">
    <citation type="journal article" date="2008" name="Int. J. Syst. Evol. Microbiol.">
        <title>Amphritea japonica sp. nov. and Amphritea balenae sp. nov., isolated from the sediment adjacent to sperm whale carcasses off Kagoshima, Japan.</title>
        <authorList>
            <person name="Miyazaki M."/>
            <person name="Nogi Y."/>
            <person name="Fujiwara Y."/>
            <person name="Kawato M."/>
            <person name="Nagahama T."/>
            <person name="Kubokawa K."/>
            <person name="Horikoshi K."/>
        </authorList>
    </citation>
    <scope>NUCLEOTIDE SEQUENCE [LARGE SCALE GENOMIC DNA]</scope>
    <source>
        <strain evidence="7 8">ATCC BAA-1530</strain>
    </source>
</reference>
<dbReference type="OrthoDB" id="9811395at2"/>
<proteinExistence type="predicted"/>
<dbReference type="InterPro" id="IPR009056">
    <property type="entry name" value="Cyt_c-like_dom"/>
</dbReference>
<keyword evidence="1 4" id="KW-0349">Heme</keyword>
<evidence type="ECO:0000256" key="2">
    <source>
        <dbReference type="ARBA" id="ARBA00022723"/>
    </source>
</evidence>
<accession>A0A7R6SRA1</accession>
<feature type="domain" description="Cytochrome c" evidence="6">
    <location>
        <begin position="27"/>
        <end position="105"/>
    </location>
</feature>
<dbReference type="GO" id="GO:0020037">
    <property type="term" value="F:heme binding"/>
    <property type="evidence" value="ECO:0007669"/>
    <property type="project" value="InterPro"/>
</dbReference>
<dbReference type="GO" id="GO:0009055">
    <property type="term" value="F:electron transfer activity"/>
    <property type="evidence" value="ECO:0007669"/>
    <property type="project" value="InterPro"/>
</dbReference>
<keyword evidence="5" id="KW-0732">Signal</keyword>
<evidence type="ECO:0000256" key="5">
    <source>
        <dbReference type="SAM" id="SignalP"/>
    </source>
</evidence>
<feature type="signal peptide" evidence="5">
    <location>
        <begin position="1"/>
        <end position="23"/>
    </location>
</feature>
<evidence type="ECO:0000313" key="8">
    <source>
        <dbReference type="Proteomes" id="UP000595663"/>
    </source>
</evidence>
<gene>
    <name evidence="7" type="ORF">AMJAP_0435</name>
</gene>
<dbReference type="SUPFAM" id="SSF46626">
    <property type="entry name" value="Cytochrome c"/>
    <property type="match status" value="1"/>
</dbReference>
<dbReference type="PROSITE" id="PS51007">
    <property type="entry name" value="CYTC"/>
    <property type="match status" value="1"/>
</dbReference>
<dbReference type="EMBL" id="AP014545">
    <property type="protein sequence ID" value="BBB25034.1"/>
    <property type="molecule type" value="Genomic_DNA"/>
</dbReference>
<feature type="chain" id="PRO_5032475507" evidence="5">
    <location>
        <begin position="24"/>
        <end position="107"/>
    </location>
</feature>
<evidence type="ECO:0000256" key="1">
    <source>
        <dbReference type="ARBA" id="ARBA00022617"/>
    </source>
</evidence>
<dbReference type="Proteomes" id="UP000595663">
    <property type="component" value="Chromosome"/>
</dbReference>
<dbReference type="KEGG" id="ajp:AMJAP_0435"/>
<dbReference type="PROSITE" id="PS51257">
    <property type="entry name" value="PROKAR_LIPOPROTEIN"/>
    <property type="match status" value="1"/>
</dbReference>
<evidence type="ECO:0000313" key="7">
    <source>
        <dbReference type="EMBL" id="BBB25034.1"/>
    </source>
</evidence>
<organism evidence="7 8">
    <name type="scientific">Amphritea japonica ATCC BAA-1530</name>
    <dbReference type="NCBI Taxonomy" id="1278309"/>
    <lineage>
        <taxon>Bacteria</taxon>
        <taxon>Pseudomonadati</taxon>
        <taxon>Pseudomonadota</taxon>
        <taxon>Gammaproteobacteria</taxon>
        <taxon>Oceanospirillales</taxon>
        <taxon>Oceanospirillaceae</taxon>
        <taxon>Amphritea</taxon>
    </lineage>
</organism>
<name>A0A7R6SRA1_9GAMM</name>
<protein>
    <submittedName>
        <fullName evidence="7">Cytochrome c</fullName>
    </submittedName>
</protein>